<dbReference type="SUPFAM" id="SSF53720">
    <property type="entry name" value="ALDH-like"/>
    <property type="match status" value="1"/>
</dbReference>
<dbReference type="GO" id="GO:0004777">
    <property type="term" value="F:succinate-semialdehyde dehydrogenase (NAD+) activity"/>
    <property type="evidence" value="ECO:0007669"/>
    <property type="project" value="TreeGrafter"/>
</dbReference>
<sequence>MNPKNQDGTLIVPMWINGKEEITSSTFEVTSPKTDRTCWKAVSATTEDALRAISSAQAAFPSWSQTKPTTRRDILLKVADLLQERTQCN</sequence>
<dbReference type="OrthoDB" id="310895at2759"/>
<dbReference type="InterPro" id="IPR016162">
    <property type="entry name" value="Ald_DH_N"/>
</dbReference>
<accession>A0A194WSK5</accession>
<gene>
    <name evidence="3" type="ORF">LY89DRAFT_595576</name>
</gene>
<reference evidence="3 4" key="1">
    <citation type="submission" date="2015-10" db="EMBL/GenBank/DDBJ databases">
        <title>Full genome of DAOMC 229536 Phialocephala scopiformis, a fungal endophyte of spruce producing the potent anti-insectan compound rugulosin.</title>
        <authorList>
            <consortium name="DOE Joint Genome Institute"/>
            <person name="Walker A.K."/>
            <person name="Frasz S.L."/>
            <person name="Seifert K.A."/>
            <person name="Miller J.D."/>
            <person name="Mondo S.J."/>
            <person name="Labutti K."/>
            <person name="Lipzen A."/>
            <person name="Dockter R."/>
            <person name="Kennedy M."/>
            <person name="Grigoriev I.V."/>
            <person name="Spatafora J.W."/>
        </authorList>
    </citation>
    <scope>NUCLEOTIDE SEQUENCE [LARGE SCALE GENOMIC DNA]</scope>
    <source>
        <strain evidence="3 4">CBS 120377</strain>
    </source>
</reference>
<dbReference type="InParanoid" id="A0A194WSK5"/>
<dbReference type="STRING" id="149040.A0A194WSK5"/>
<organism evidence="3 4">
    <name type="scientific">Mollisia scopiformis</name>
    <name type="common">Conifer needle endophyte fungus</name>
    <name type="synonym">Phialocephala scopiformis</name>
    <dbReference type="NCBI Taxonomy" id="149040"/>
    <lineage>
        <taxon>Eukaryota</taxon>
        <taxon>Fungi</taxon>
        <taxon>Dikarya</taxon>
        <taxon>Ascomycota</taxon>
        <taxon>Pezizomycotina</taxon>
        <taxon>Leotiomycetes</taxon>
        <taxon>Helotiales</taxon>
        <taxon>Mollisiaceae</taxon>
        <taxon>Mollisia</taxon>
    </lineage>
</organism>
<keyword evidence="4" id="KW-1185">Reference proteome</keyword>
<dbReference type="PANTHER" id="PTHR43353">
    <property type="entry name" value="SUCCINATE-SEMIALDEHYDE DEHYDROGENASE, MITOCHONDRIAL"/>
    <property type="match status" value="1"/>
</dbReference>
<dbReference type="InterPro" id="IPR050740">
    <property type="entry name" value="Aldehyde_DH_Superfamily"/>
</dbReference>
<evidence type="ECO:0000259" key="2">
    <source>
        <dbReference type="Pfam" id="PF00171"/>
    </source>
</evidence>
<dbReference type="InterPro" id="IPR015590">
    <property type="entry name" value="Aldehyde_DH_dom"/>
</dbReference>
<protein>
    <recommendedName>
        <fullName evidence="2">Aldehyde dehydrogenase domain-containing protein</fullName>
    </recommendedName>
</protein>
<dbReference type="GeneID" id="28819594"/>
<dbReference type="PANTHER" id="PTHR43353:SF2">
    <property type="entry name" value="ALDEHYDE DEHYDROGENASE FAMILY PROTEIN (AFU_ORTHOLOGUE AFUA_8G05520)"/>
    <property type="match status" value="1"/>
</dbReference>
<dbReference type="KEGG" id="psco:LY89DRAFT_595576"/>
<evidence type="ECO:0000256" key="1">
    <source>
        <dbReference type="ARBA" id="ARBA00023002"/>
    </source>
</evidence>
<dbReference type="Proteomes" id="UP000070700">
    <property type="component" value="Unassembled WGS sequence"/>
</dbReference>
<name>A0A194WSK5_MOLSC</name>
<evidence type="ECO:0000313" key="4">
    <source>
        <dbReference type="Proteomes" id="UP000070700"/>
    </source>
</evidence>
<dbReference type="Pfam" id="PF00171">
    <property type="entry name" value="Aldedh"/>
    <property type="match status" value="1"/>
</dbReference>
<dbReference type="Gene3D" id="3.40.605.10">
    <property type="entry name" value="Aldehyde Dehydrogenase, Chain A, domain 1"/>
    <property type="match status" value="1"/>
</dbReference>
<dbReference type="AlphaFoldDB" id="A0A194WSK5"/>
<dbReference type="InterPro" id="IPR016161">
    <property type="entry name" value="Ald_DH/histidinol_DH"/>
</dbReference>
<feature type="domain" description="Aldehyde dehydrogenase" evidence="2">
    <location>
        <begin position="24"/>
        <end position="86"/>
    </location>
</feature>
<dbReference type="GO" id="GO:0009450">
    <property type="term" value="P:gamma-aminobutyric acid catabolic process"/>
    <property type="evidence" value="ECO:0007669"/>
    <property type="project" value="TreeGrafter"/>
</dbReference>
<keyword evidence="1" id="KW-0560">Oxidoreductase</keyword>
<dbReference type="RefSeq" id="XP_018065295.1">
    <property type="nucleotide sequence ID" value="XM_018209868.1"/>
</dbReference>
<dbReference type="EMBL" id="KQ947428">
    <property type="protein sequence ID" value="KUJ10940.1"/>
    <property type="molecule type" value="Genomic_DNA"/>
</dbReference>
<proteinExistence type="predicted"/>
<evidence type="ECO:0000313" key="3">
    <source>
        <dbReference type="EMBL" id="KUJ10940.1"/>
    </source>
</evidence>